<keyword evidence="2" id="KW-1185">Reference proteome</keyword>
<accession>A0AAV5RYC0</accession>
<organism evidence="1 2">
    <name type="scientific">Maudiozyma humilis</name>
    <name type="common">Sour dough yeast</name>
    <name type="synonym">Kazachstania humilis</name>
    <dbReference type="NCBI Taxonomy" id="51915"/>
    <lineage>
        <taxon>Eukaryota</taxon>
        <taxon>Fungi</taxon>
        <taxon>Dikarya</taxon>
        <taxon>Ascomycota</taxon>
        <taxon>Saccharomycotina</taxon>
        <taxon>Saccharomycetes</taxon>
        <taxon>Saccharomycetales</taxon>
        <taxon>Saccharomycetaceae</taxon>
        <taxon>Maudiozyma</taxon>
    </lineage>
</organism>
<sequence>MSIRIPIILKLTGWTEWECRDIIDIWVDDFDSSQCNCRCHEEADTETAAFHTQDCLEDCEEDNEDFIQSLMEKVHPLYV</sequence>
<proteinExistence type="predicted"/>
<dbReference type="GO" id="GO:0005737">
    <property type="term" value="C:cytoplasm"/>
    <property type="evidence" value="ECO:0007669"/>
    <property type="project" value="InterPro"/>
</dbReference>
<dbReference type="EMBL" id="BTGD01000006">
    <property type="protein sequence ID" value="GMM55721.1"/>
    <property type="molecule type" value="Genomic_DNA"/>
</dbReference>
<comment type="caution">
    <text evidence="1">The sequence shown here is derived from an EMBL/GenBank/DDBJ whole genome shotgun (WGS) entry which is preliminary data.</text>
</comment>
<dbReference type="Proteomes" id="UP001377567">
    <property type="component" value="Unassembled WGS sequence"/>
</dbReference>
<dbReference type="AlphaFoldDB" id="A0AAV5RYC0"/>
<reference evidence="1 2" key="1">
    <citation type="journal article" date="2023" name="Elife">
        <title>Identification of key yeast species and microbe-microbe interactions impacting larval growth of Drosophila in the wild.</title>
        <authorList>
            <person name="Mure A."/>
            <person name="Sugiura Y."/>
            <person name="Maeda R."/>
            <person name="Honda K."/>
            <person name="Sakurai N."/>
            <person name="Takahashi Y."/>
            <person name="Watada M."/>
            <person name="Katoh T."/>
            <person name="Gotoh A."/>
            <person name="Gotoh Y."/>
            <person name="Taniguchi I."/>
            <person name="Nakamura K."/>
            <person name="Hayashi T."/>
            <person name="Katayama T."/>
            <person name="Uemura T."/>
            <person name="Hattori Y."/>
        </authorList>
    </citation>
    <scope>NUCLEOTIDE SEQUENCE [LARGE SCALE GENOMIC DNA]</scope>
    <source>
        <strain evidence="1 2">KH-74</strain>
    </source>
</reference>
<evidence type="ECO:0000313" key="2">
    <source>
        <dbReference type="Proteomes" id="UP001377567"/>
    </source>
</evidence>
<name>A0AAV5RYC0_MAUHU</name>
<protein>
    <submittedName>
        <fullName evidence="1">Uncharacterized protein</fullName>
    </submittedName>
</protein>
<evidence type="ECO:0000313" key="1">
    <source>
        <dbReference type="EMBL" id="GMM55721.1"/>
    </source>
</evidence>
<dbReference type="SUPFAM" id="SSF81790">
    <property type="entry name" value="Myosin phosphatase inhibitor 17kDa protein, CPI-17"/>
    <property type="match status" value="1"/>
</dbReference>
<dbReference type="InterPro" id="IPR036658">
    <property type="entry name" value="CPI-17_sf"/>
</dbReference>
<gene>
    <name evidence="1" type="ORF">DAKH74_023370</name>
</gene>